<feature type="compositionally biased region" description="Basic and acidic residues" evidence="2">
    <location>
        <begin position="523"/>
        <end position="543"/>
    </location>
</feature>
<keyword evidence="3" id="KW-0812">Transmembrane</keyword>
<evidence type="ECO:0000313" key="5">
    <source>
        <dbReference type="Proteomes" id="UP001190700"/>
    </source>
</evidence>
<feature type="region of interest" description="Disordered" evidence="2">
    <location>
        <begin position="134"/>
        <end position="157"/>
    </location>
</feature>
<keyword evidence="3" id="KW-0472">Membrane</keyword>
<gene>
    <name evidence="4" type="ORF">CYMTET_25958</name>
</gene>
<organism evidence="4 5">
    <name type="scientific">Cymbomonas tetramitiformis</name>
    <dbReference type="NCBI Taxonomy" id="36881"/>
    <lineage>
        <taxon>Eukaryota</taxon>
        <taxon>Viridiplantae</taxon>
        <taxon>Chlorophyta</taxon>
        <taxon>Pyramimonadophyceae</taxon>
        <taxon>Pyramimonadales</taxon>
        <taxon>Pyramimonadaceae</taxon>
        <taxon>Cymbomonas</taxon>
    </lineage>
</organism>
<evidence type="ECO:0000256" key="3">
    <source>
        <dbReference type="SAM" id="Phobius"/>
    </source>
</evidence>
<feature type="coiled-coil region" evidence="1">
    <location>
        <begin position="39"/>
        <end position="96"/>
    </location>
</feature>
<dbReference type="Proteomes" id="UP001190700">
    <property type="component" value="Unassembled WGS sequence"/>
</dbReference>
<sequence>MYPPPPEVQQLLSIAQDILVEKTQNATVARKEVSVLQELLDTQSKAQQQDRELAKMEVERDDQLVRLANRTWAIAAEEQLKEMRKARTALARAQLMRDTQRAWANYNYAWAKYNKTLQGDTQDDLLSSLIPEQEDPEVFGPGVRGRGRTGGNSSAVTGGAPEVGSQIPAAEPPEQAQHIIESSSSTSTTQLVPVNEKPTEQQLPVPVAYPTPASPIQPVPADVKPAEKQLADIAADPTPVSTTELMPADEKLGDGQLPTSTAALNSSTVTSTPASAMLVSTEADPALPQSLTTTSLPAELYKASALHTANPAAEADPQLAINLQAADLEPSSAGNSTMSNASTASGLGSAVAVDASAPENGTQTASSISPTNGEEASIQNYTEAAVLREGSVTSGNANSSTILQRASGDAPGTVVDPGKVMHVAYDVDAAVNMAELSTALPAIDSDRFLYLVGACATTVFVAIAICVVAPCHDHSRSKGRGHDQGCVLSLRTLLPPAMTTVAAKGVGMTRGVRSQSADLVAPCHDHSRSKGRGHDQGRQDTFADDRKYGDIEWSARTATNAAQNATEDKYYYDYSANPMYTKMMGNMMMESDDGRDVSQIETMGMHPHGKAGSLVKSVSEAERRRSAINSMVYDAQPRSIYGSKFQ</sequence>
<feature type="region of interest" description="Disordered" evidence="2">
    <location>
        <begin position="517"/>
        <end position="543"/>
    </location>
</feature>
<dbReference type="AlphaFoldDB" id="A0AAE0KYE5"/>
<proteinExistence type="predicted"/>
<dbReference type="EMBL" id="LGRX02013984">
    <property type="protein sequence ID" value="KAK3265351.1"/>
    <property type="molecule type" value="Genomic_DNA"/>
</dbReference>
<evidence type="ECO:0000256" key="1">
    <source>
        <dbReference type="SAM" id="Coils"/>
    </source>
</evidence>
<keyword evidence="3" id="KW-1133">Transmembrane helix</keyword>
<evidence type="ECO:0000256" key="2">
    <source>
        <dbReference type="SAM" id="MobiDB-lite"/>
    </source>
</evidence>
<evidence type="ECO:0000313" key="4">
    <source>
        <dbReference type="EMBL" id="KAK3265351.1"/>
    </source>
</evidence>
<feature type="transmembrane region" description="Helical" evidence="3">
    <location>
        <begin position="448"/>
        <end position="471"/>
    </location>
</feature>
<keyword evidence="5" id="KW-1185">Reference proteome</keyword>
<keyword evidence="1" id="KW-0175">Coiled coil</keyword>
<name>A0AAE0KYE5_9CHLO</name>
<accession>A0AAE0KYE5</accession>
<comment type="caution">
    <text evidence="4">The sequence shown here is derived from an EMBL/GenBank/DDBJ whole genome shotgun (WGS) entry which is preliminary data.</text>
</comment>
<reference evidence="4 5" key="1">
    <citation type="journal article" date="2015" name="Genome Biol. Evol.">
        <title>Comparative Genomics of a Bacterivorous Green Alga Reveals Evolutionary Causalities and Consequences of Phago-Mixotrophic Mode of Nutrition.</title>
        <authorList>
            <person name="Burns J.A."/>
            <person name="Paasch A."/>
            <person name="Narechania A."/>
            <person name="Kim E."/>
        </authorList>
    </citation>
    <scope>NUCLEOTIDE SEQUENCE [LARGE SCALE GENOMIC DNA]</scope>
    <source>
        <strain evidence="4 5">PLY_AMNH</strain>
    </source>
</reference>
<protein>
    <submittedName>
        <fullName evidence="4">Uncharacterized protein</fullName>
    </submittedName>
</protein>